<evidence type="ECO:0000256" key="6">
    <source>
        <dbReference type="ARBA" id="ARBA00022833"/>
    </source>
</evidence>
<dbReference type="InterPro" id="IPR039164">
    <property type="entry name" value="UBR1-like"/>
</dbReference>
<evidence type="ECO:0000256" key="4">
    <source>
        <dbReference type="ARBA" id="ARBA00022771"/>
    </source>
</evidence>
<dbReference type="InterPro" id="IPR003126">
    <property type="entry name" value="Znf_UBR"/>
</dbReference>
<evidence type="ECO:0000256" key="1">
    <source>
        <dbReference type="ARBA" id="ARBA00000900"/>
    </source>
</evidence>
<dbReference type="CDD" id="cd16482">
    <property type="entry name" value="RING-H2_UBR1-like"/>
    <property type="match status" value="1"/>
</dbReference>
<sequence>MLVSAQEQELCRQLRELPQRYDYEFSDEAQLELLRVLFQSLAGRSEFLPLFFPNGPPTDPSIPWSLHDAQGAIEGAEYTEAARGKPCGHIFKSGEATYRCKTCTADDTCVLCARCFDASDHEGHQVFVSVSPGNSGCCDCGDDEAWQRPVHCNIHSAFSQPQSKSAGKAREGSALPDELIESIRISIARALDYLIDVFSCSPEQLRLPKTEQSIRDDERTSRLTSKWYAPGDLEEAEPLFALVLWNDEKHTVNDVRDQVARACKQKQSFGLAKAHEVDAVGRSTIKCSKNIQELLRMAKIIEDIKLTVTIRSARDTFREQMSGTIIDWISDIAGCSVGSDSQILRRTVCEELLRPWRVGSEASHQTIGKDGLDDHEAEDMEVQMGGLHTFIHAQQRAHRRATAREEDTNNADTTASDGDDEDEREGTAGAAEDMDIDDILSQDNDGDVDMEPYESQDEALEVSEATMAGYPPPPPPPPSHHTHRQGHRRREQNITPADSDSETMVAEPAVSHVEPSMHVPETPRTKSLPLRPSPLRPTQYWLEKPEGYGKKPGTPVHEDLWQRLRLDHLILYDLRMWKSLRVGVRDVFISTVVTIPQFKRLLGLRFAGVYTALAQLYLIADREPDHSIINLSLQMLTTPSITAEVVERGNFLTNLMAILYTFLTTRQVGYPWNVDPQATLAFEQGAVTNRRMYHFFLDMKYLLGSEHVQERIREEGRYILQFLDLVKLHQGICPNIRAVGEHIEYETEAWISASLITREINKLCRQFSEAFAWHRDEDPINIRRAIRAVAKVAIVNSLGSERKRFDQAEIKAEIRFKNLEVFEFDAEPSSLLGPTYKVVDYVVAKEPMSFHHALHYTLSWLIDRARSMTRDHLLSLLLFSLPELQEPYTPLGITIPDHQPSEYLLALFDYPLRVCAWLAQMRAGIWVRNGITLRHQMTQYRSVSQRDVSYQRDIFLLQTALVLCDPSVFLATVVDRFGIVGWMRGHYTNSQHGFEDGQALDVVEEFVHLLIILLSDRASLIPIEDDEQPQIAIIRRDIAHVLCFKPLSYSDMTGRLPDKVQNSDEFSDVLSDLTNFKPPEGLSDTGTFELKEQYIELIDPYIHQYSRNQREEAETIYKNYMAKKTGRQASDIVFEPKLRAISSGIFKSLSGFTKTPLFTQIVYYLLHYALVATTATPNIPVTRVEAYIQFALQLLLVAVLEDDSEPHEWAHAAPESFVTSVLTKHASMGIQKYPTILSILKLLMDKDEFKSCEPKIKLILHRLKQRQQSTFIIASEALHMSTDRIDTASPASGTIQEKELKKKQALERQARVMASFKEQQGKFMANQDFDWGEEDFSDIDDDTIVPATEQEKTVKYPTGTCILCQEETNDQRLYGTFGYVSESSILRVTDIKDEDWVEEAAQTPVNLDRSADGIRPYGVAGKNRRIVQKVTSTGESILTERQDLGKGFPCSQTRRGPVSSGCGHIMHYSCFEVYLQATQRRHVSQIARNHPERPDYKEFMCPLCKALGNMFLPIIWKGKQVSYPGVLSTQTPFEEWIGTHVAVSISKLDKSPERVSGDFPASLSRQQRALFDYGLQSFIQPVASRLPDVVKSSFMNISASQPPAQYRFQIPAFIHVPSDDARDGPTVPTDTGSTVVQNFPMLELLRVYQRLRDTFRTNSIPSAFSYPHTTTVAMEDLTHTDVMAKTLGYSISAIEIAQRGVQSESVRGTLLDKISPQSLTHLRVYSETVTSYFAIGCLKNQGSSKTMDEYLETQTRQLHQLFIGHPSIFDPNSLPYDLKGIAPLLLQEPFIFLSECSVCIAPALNLDIHHILRLCYLAEMVRVVLAFTAEADDSFGEAAEGIHRNIDGAQLGFKNPDRFVNPEKVNNGMFTHEQMSHLIAFVGCIFNATNANNSLATMDIENLTIPERFRSPDFVYFMYTMASTYALTFVRKAAILMHVRYGVELPHLNFDHVEFSELDRLSSLLQLPSLHEMFSSFAGTTSGGHATRFVVGGWVRHWVWAREGKRPVQPSVSLSHPAIYELVGLPKNYDALTDEAIRRKCPTTGRELTDPCVCLFCGEIMCSQGVCCMTDRNKGGCNKHQLKCGGNVGLFINIRKCMVLFLNQNNGTWAVAPYLDKHGEVDPTLRRHHQLFLNQKRYDILLRKVWLEGGIQSLIARRMEGDINNGGWETL</sequence>
<protein>
    <recommendedName>
        <fullName evidence="9">E3 ubiquitin-protein ligase</fullName>
        <ecNumber evidence="9">2.3.2.27</ecNumber>
    </recommendedName>
</protein>
<dbReference type="FunFam" id="2.10.110.30:FF:000001">
    <property type="entry name" value="E3 ubiquitin-protein ligase UBR2 isoform 1"/>
    <property type="match status" value="1"/>
</dbReference>
<dbReference type="Proteomes" id="UP000700596">
    <property type="component" value="Unassembled WGS sequence"/>
</dbReference>
<dbReference type="Pfam" id="PF18995">
    <property type="entry name" value="PRT6_C"/>
    <property type="match status" value="1"/>
</dbReference>
<dbReference type="SMART" id="SM00396">
    <property type="entry name" value="ZnF_UBR1"/>
    <property type="match status" value="1"/>
</dbReference>
<dbReference type="PANTHER" id="PTHR21497">
    <property type="entry name" value="UBIQUITIN LIGASE E3 ALPHA-RELATED"/>
    <property type="match status" value="1"/>
</dbReference>
<keyword evidence="4 9" id="KW-0863">Zinc-finger</keyword>
<evidence type="ECO:0000313" key="12">
    <source>
        <dbReference type="EMBL" id="KAH7115174.1"/>
    </source>
</evidence>
<accession>A0A9P9ICX7</accession>
<dbReference type="InterPro" id="IPR003769">
    <property type="entry name" value="ClpS_core"/>
</dbReference>
<evidence type="ECO:0000256" key="5">
    <source>
        <dbReference type="ARBA" id="ARBA00022786"/>
    </source>
</evidence>
<dbReference type="CDD" id="cd19673">
    <property type="entry name" value="UBR-box_UBR3"/>
    <property type="match status" value="1"/>
</dbReference>
<comment type="caution">
    <text evidence="12">The sequence shown here is derived from an EMBL/GenBank/DDBJ whole genome shotgun (WGS) entry which is preliminary data.</text>
</comment>
<evidence type="ECO:0000259" key="11">
    <source>
        <dbReference type="PROSITE" id="PS51157"/>
    </source>
</evidence>
<dbReference type="EMBL" id="JAGMWT010000016">
    <property type="protein sequence ID" value="KAH7115174.1"/>
    <property type="molecule type" value="Genomic_DNA"/>
</dbReference>
<evidence type="ECO:0000256" key="8">
    <source>
        <dbReference type="PROSITE-ProRule" id="PRU00508"/>
    </source>
</evidence>
<feature type="domain" description="UBR-type" evidence="11">
    <location>
        <begin position="85"/>
        <end position="157"/>
    </location>
</feature>
<evidence type="ECO:0000313" key="13">
    <source>
        <dbReference type="Proteomes" id="UP000700596"/>
    </source>
</evidence>
<dbReference type="PANTHER" id="PTHR21497:SF24">
    <property type="entry name" value="E3 UBIQUITIN-PROTEIN LIGASE UBR1"/>
    <property type="match status" value="1"/>
</dbReference>
<dbReference type="GO" id="GO:0071596">
    <property type="term" value="P:ubiquitin-dependent protein catabolic process via the N-end rule pathway"/>
    <property type="evidence" value="ECO:0007669"/>
    <property type="project" value="UniProtKB-UniRule"/>
</dbReference>
<dbReference type="GO" id="GO:0000151">
    <property type="term" value="C:ubiquitin ligase complex"/>
    <property type="evidence" value="ECO:0007669"/>
    <property type="project" value="TreeGrafter"/>
</dbReference>
<dbReference type="Pfam" id="PF02617">
    <property type="entry name" value="ClpS"/>
    <property type="match status" value="1"/>
</dbReference>
<dbReference type="EC" id="2.3.2.27" evidence="9"/>
<feature type="zinc finger region" description="UBR-type" evidence="8">
    <location>
        <begin position="85"/>
        <end position="157"/>
    </location>
</feature>
<feature type="compositionally biased region" description="Acidic residues" evidence="10">
    <location>
        <begin position="432"/>
        <end position="461"/>
    </location>
</feature>
<dbReference type="InterPro" id="IPR055194">
    <property type="entry name" value="UBR1-like_WH"/>
</dbReference>
<keyword evidence="2 9" id="KW-0808">Transferase</keyword>
<evidence type="ECO:0000256" key="2">
    <source>
        <dbReference type="ARBA" id="ARBA00022679"/>
    </source>
</evidence>
<dbReference type="InterPro" id="IPR044046">
    <property type="entry name" value="E3_ligase_UBR-like_C"/>
</dbReference>
<comment type="catalytic activity">
    <reaction evidence="1 9">
        <text>S-ubiquitinyl-[E2 ubiquitin-conjugating enzyme]-L-cysteine + [acceptor protein]-L-lysine = [E2 ubiquitin-conjugating enzyme]-L-cysteine + N(6)-ubiquitinyl-[acceptor protein]-L-lysine.</text>
        <dbReference type="EC" id="2.3.2.27"/>
    </reaction>
</comment>
<dbReference type="Gene3D" id="2.10.110.30">
    <property type="match status" value="1"/>
</dbReference>
<comment type="function">
    <text evidence="9">Ubiquitin ligase protein which is a component of the N-end rule pathway. Recognizes and binds to proteins bearing specific N-terminal residues that are destabilizing according to the N-end rule, leading to their ubiquitination and subsequent degradation.</text>
</comment>
<keyword evidence="13" id="KW-1185">Reference proteome</keyword>
<gene>
    <name evidence="12" type="ORF">B0J11DRAFT_470933</name>
</gene>
<keyword evidence="5 9" id="KW-0833">Ubl conjugation pathway</keyword>
<proteinExistence type="inferred from homology"/>
<evidence type="ECO:0000256" key="7">
    <source>
        <dbReference type="ARBA" id="ARBA00046341"/>
    </source>
</evidence>
<organism evidence="12 13">
    <name type="scientific">Dendryphion nanum</name>
    <dbReference type="NCBI Taxonomy" id="256645"/>
    <lineage>
        <taxon>Eukaryota</taxon>
        <taxon>Fungi</taxon>
        <taxon>Dikarya</taxon>
        <taxon>Ascomycota</taxon>
        <taxon>Pezizomycotina</taxon>
        <taxon>Dothideomycetes</taxon>
        <taxon>Pleosporomycetidae</taxon>
        <taxon>Pleosporales</taxon>
        <taxon>Torulaceae</taxon>
        <taxon>Dendryphion</taxon>
    </lineage>
</organism>
<dbReference type="GO" id="GO:0016567">
    <property type="term" value="P:protein ubiquitination"/>
    <property type="evidence" value="ECO:0007669"/>
    <property type="project" value="UniProtKB-UniRule"/>
</dbReference>
<dbReference type="SUPFAM" id="SSF46785">
    <property type="entry name" value="Winged helix' DNA-binding domain"/>
    <property type="match status" value="1"/>
</dbReference>
<comment type="similarity">
    <text evidence="7 9">Belongs to the E3 ubiquitin-protein ligase UBR1-like family.</text>
</comment>
<dbReference type="InterPro" id="IPR036390">
    <property type="entry name" value="WH_DNA-bd_sf"/>
</dbReference>
<dbReference type="GO" id="GO:0005737">
    <property type="term" value="C:cytoplasm"/>
    <property type="evidence" value="ECO:0007669"/>
    <property type="project" value="TreeGrafter"/>
</dbReference>
<keyword evidence="6 9" id="KW-0862">Zinc</keyword>
<dbReference type="GO" id="GO:0061630">
    <property type="term" value="F:ubiquitin protein ligase activity"/>
    <property type="evidence" value="ECO:0007669"/>
    <property type="project" value="UniProtKB-UniRule"/>
</dbReference>
<evidence type="ECO:0000256" key="9">
    <source>
        <dbReference type="RuleBase" id="RU366018"/>
    </source>
</evidence>
<dbReference type="Pfam" id="PF22960">
    <property type="entry name" value="WHD_UBR1"/>
    <property type="match status" value="1"/>
</dbReference>
<reference evidence="12" key="1">
    <citation type="journal article" date="2021" name="Nat. Commun.">
        <title>Genetic determinants of endophytism in the Arabidopsis root mycobiome.</title>
        <authorList>
            <person name="Mesny F."/>
            <person name="Miyauchi S."/>
            <person name="Thiergart T."/>
            <person name="Pickel B."/>
            <person name="Atanasova L."/>
            <person name="Karlsson M."/>
            <person name="Huettel B."/>
            <person name="Barry K.W."/>
            <person name="Haridas S."/>
            <person name="Chen C."/>
            <person name="Bauer D."/>
            <person name="Andreopoulos W."/>
            <person name="Pangilinan J."/>
            <person name="LaButti K."/>
            <person name="Riley R."/>
            <person name="Lipzen A."/>
            <person name="Clum A."/>
            <person name="Drula E."/>
            <person name="Henrissat B."/>
            <person name="Kohler A."/>
            <person name="Grigoriev I.V."/>
            <person name="Martin F.M."/>
            <person name="Hacquard S."/>
        </authorList>
    </citation>
    <scope>NUCLEOTIDE SEQUENCE</scope>
    <source>
        <strain evidence="12">MPI-CAGE-CH-0243</strain>
    </source>
</reference>
<feature type="region of interest" description="Disordered" evidence="10">
    <location>
        <begin position="393"/>
        <end position="533"/>
    </location>
</feature>
<feature type="compositionally biased region" description="Pro residues" evidence="10">
    <location>
        <begin position="470"/>
        <end position="479"/>
    </location>
</feature>
<feature type="compositionally biased region" description="Basic residues" evidence="10">
    <location>
        <begin position="480"/>
        <end position="490"/>
    </location>
</feature>
<keyword evidence="3 9" id="KW-0479">Metal-binding</keyword>
<comment type="pathway">
    <text evidence="9">Protein modification; protein ubiquitination.</text>
</comment>
<dbReference type="OrthoDB" id="26387at2759"/>
<dbReference type="GO" id="GO:0008270">
    <property type="term" value="F:zinc ion binding"/>
    <property type="evidence" value="ECO:0007669"/>
    <property type="project" value="UniProtKB-UniRule"/>
</dbReference>
<dbReference type="PROSITE" id="PS51157">
    <property type="entry name" value="ZF_UBR"/>
    <property type="match status" value="1"/>
</dbReference>
<evidence type="ECO:0000256" key="3">
    <source>
        <dbReference type="ARBA" id="ARBA00022723"/>
    </source>
</evidence>
<evidence type="ECO:0000256" key="10">
    <source>
        <dbReference type="SAM" id="MobiDB-lite"/>
    </source>
</evidence>
<dbReference type="Pfam" id="PF02207">
    <property type="entry name" value="zf-UBR"/>
    <property type="match status" value="1"/>
</dbReference>
<name>A0A9P9ICX7_9PLEO</name>